<dbReference type="EMBL" id="MVGC01000157">
    <property type="protein sequence ID" value="RJE22661.1"/>
    <property type="molecule type" value="Genomic_DNA"/>
</dbReference>
<dbReference type="InterPro" id="IPR050360">
    <property type="entry name" value="MFS_Sugar_Transporters"/>
</dbReference>
<dbReference type="Proteomes" id="UP000266188">
    <property type="component" value="Unassembled WGS sequence"/>
</dbReference>
<dbReference type="InterPro" id="IPR003663">
    <property type="entry name" value="Sugar/inositol_transpt"/>
</dbReference>
<dbReference type="GO" id="GO:0005351">
    <property type="term" value="F:carbohydrate:proton symporter activity"/>
    <property type="evidence" value="ECO:0007669"/>
    <property type="project" value="TreeGrafter"/>
</dbReference>
<dbReference type="PANTHER" id="PTHR48022">
    <property type="entry name" value="PLASTIDIC GLUCOSE TRANSPORTER 4"/>
    <property type="match status" value="1"/>
</dbReference>
<evidence type="ECO:0000256" key="5">
    <source>
        <dbReference type="ARBA" id="ARBA00022989"/>
    </source>
</evidence>
<evidence type="ECO:0000256" key="4">
    <source>
        <dbReference type="ARBA" id="ARBA00022692"/>
    </source>
</evidence>
<reference evidence="11" key="1">
    <citation type="submission" date="2017-02" db="EMBL/GenBank/DDBJ databases">
        <authorList>
            <person name="Tafer H."/>
            <person name="Lopandic K."/>
        </authorList>
    </citation>
    <scope>NUCLEOTIDE SEQUENCE [LARGE SCALE GENOMIC DNA]</scope>
    <source>
        <strain evidence="11">CBS 366.77</strain>
    </source>
</reference>
<dbReference type="InterPro" id="IPR036259">
    <property type="entry name" value="MFS_trans_sf"/>
</dbReference>
<comment type="similarity">
    <text evidence="2 7">Belongs to the major facilitator superfamily. Sugar transporter (TC 2.A.1.1) family.</text>
</comment>
<feature type="transmembrane region" description="Helical" evidence="8">
    <location>
        <begin position="81"/>
        <end position="101"/>
    </location>
</feature>
<feature type="transmembrane region" description="Helical" evidence="8">
    <location>
        <begin position="107"/>
        <end position="127"/>
    </location>
</feature>
<dbReference type="PRINTS" id="PR00171">
    <property type="entry name" value="SUGRTRNSPORT"/>
</dbReference>
<keyword evidence="5 8" id="KW-1133">Transmembrane helix</keyword>
<evidence type="ECO:0000256" key="3">
    <source>
        <dbReference type="ARBA" id="ARBA00022448"/>
    </source>
</evidence>
<proteinExistence type="inferred from homology"/>
<dbReference type="Pfam" id="PF00083">
    <property type="entry name" value="Sugar_tr"/>
    <property type="match status" value="2"/>
</dbReference>
<dbReference type="InterPro" id="IPR005828">
    <property type="entry name" value="MFS_sugar_transport-like"/>
</dbReference>
<dbReference type="AlphaFoldDB" id="A0A3A3A023"/>
<evidence type="ECO:0000313" key="11">
    <source>
        <dbReference type="Proteomes" id="UP000266188"/>
    </source>
</evidence>
<evidence type="ECO:0000256" key="1">
    <source>
        <dbReference type="ARBA" id="ARBA00004141"/>
    </source>
</evidence>
<dbReference type="GO" id="GO:0016020">
    <property type="term" value="C:membrane"/>
    <property type="evidence" value="ECO:0007669"/>
    <property type="project" value="UniProtKB-SubCell"/>
</dbReference>
<dbReference type="InterPro" id="IPR005829">
    <property type="entry name" value="Sugar_transporter_CS"/>
</dbReference>
<dbReference type="PROSITE" id="PS50850">
    <property type="entry name" value="MFS"/>
    <property type="match status" value="1"/>
</dbReference>
<feature type="transmembrane region" description="Helical" evidence="8">
    <location>
        <begin position="363"/>
        <end position="383"/>
    </location>
</feature>
<dbReference type="FunFam" id="1.20.1250.20:FF:000026">
    <property type="entry name" value="MFS quinate transporter QutD"/>
    <property type="match status" value="1"/>
</dbReference>
<keyword evidence="3 7" id="KW-0813">Transport</keyword>
<evidence type="ECO:0000259" key="9">
    <source>
        <dbReference type="PROSITE" id="PS50850"/>
    </source>
</evidence>
<protein>
    <submittedName>
        <fullName evidence="10">Transporter</fullName>
    </submittedName>
</protein>
<keyword evidence="6 8" id="KW-0472">Membrane</keyword>
<comment type="subcellular location">
    <subcellularLocation>
        <location evidence="1">Membrane</location>
        <topology evidence="1">Multi-pass membrane protein</topology>
    </subcellularLocation>
</comment>
<dbReference type="Gene3D" id="1.20.1250.20">
    <property type="entry name" value="MFS general substrate transporter like domains"/>
    <property type="match status" value="1"/>
</dbReference>
<dbReference type="SUPFAM" id="SSF103473">
    <property type="entry name" value="MFS general substrate transporter"/>
    <property type="match status" value="1"/>
</dbReference>
<dbReference type="InterPro" id="IPR020846">
    <property type="entry name" value="MFS_dom"/>
</dbReference>
<dbReference type="NCBIfam" id="TIGR00879">
    <property type="entry name" value="SP"/>
    <property type="match status" value="1"/>
</dbReference>
<feature type="domain" description="Major facilitator superfamily (MFS) profile" evidence="9">
    <location>
        <begin position="37"/>
        <end position="488"/>
    </location>
</feature>
<evidence type="ECO:0000256" key="8">
    <source>
        <dbReference type="SAM" id="Phobius"/>
    </source>
</evidence>
<evidence type="ECO:0000313" key="10">
    <source>
        <dbReference type="EMBL" id="RJE22661.1"/>
    </source>
</evidence>
<dbReference type="PROSITE" id="PS00216">
    <property type="entry name" value="SUGAR_TRANSPORT_1"/>
    <property type="match status" value="1"/>
</dbReference>
<name>A0A3A3A023_9EURO</name>
<feature type="transmembrane region" description="Helical" evidence="8">
    <location>
        <begin position="28"/>
        <end position="50"/>
    </location>
</feature>
<evidence type="ECO:0000256" key="7">
    <source>
        <dbReference type="RuleBase" id="RU003346"/>
    </source>
</evidence>
<sequence length="547" mass="59087">MVTTIAQGEKALSQRRARLAGPSGVKGLIYNFRIFSIAVFASLGGFVYGYNQGMFGQILNMASFSETVHPDSISDPVSRGLLTAILELGAWLGVLINGLLADRLGRKYATVAGVFVFVVGVIVQACAKGPDYIYAGRFVTGLGVGTLSMIVPLYDLPSSGLGVFSDQWETGYGTNYIGGTGPGQSDAAWLIPICIQIAPALVLGVGILFMPPSPRWLMSRGREDECLAVIAKIRSSPPENELVQLEYLEVKAQHRFEVETSKARFPQYHAPGFMNEVKLGFYEYLSLLSNRSLFKRVVVAVFIMVFQQWSGVNAILYYAAFIFQDLGLTGNTTSLLASGVGGILMFVATIPAVLYIDQFGRKPVLIAGAIGMGISHIIVAALYGSFGNNWEAHSAAGWVAVVFVWIYEINFGYSWGPGSWVVVAEVFPLGVRAKGISIGASSNWLNNFAIGQATPPMVTTMNYGTFIFFGLICFIGGLFIYFVVPETRNLTLEEMDEVFGDEAGNAIEDRNRLVQIYTELGLFNAGDGAEVEKGGAEHGDDGGKTDN</sequence>
<evidence type="ECO:0000256" key="2">
    <source>
        <dbReference type="ARBA" id="ARBA00010992"/>
    </source>
</evidence>
<comment type="caution">
    <text evidence="10">The sequence shown here is derived from an EMBL/GenBank/DDBJ whole genome shotgun (WGS) entry which is preliminary data.</text>
</comment>
<accession>A0A3A3A023</accession>
<keyword evidence="11" id="KW-1185">Reference proteome</keyword>
<feature type="transmembrane region" description="Helical" evidence="8">
    <location>
        <begin position="395"/>
        <end position="413"/>
    </location>
</feature>
<feature type="transmembrane region" description="Helical" evidence="8">
    <location>
        <begin position="189"/>
        <end position="210"/>
    </location>
</feature>
<evidence type="ECO:0000256" key="6">
    <source>
        <dbReference type="ARBA" id="ARBA00023136"/>
    </source>
</evidence>
<gene>
    <name evidence="10" type="ORF">PHISCL_05005</name>
</gene>
<feature type="transmembrane region" description="Helical" evidence="8">
    <location>
        <begin position="297"/>
        <end position="323"/>
    </location>
</feature>
<organism evidence="10 11">
    <name type="scientific">Aspergillus sclerotialis</name>
    <dbReference type="NCBI Taxonomy" id="2070753"/>
    <lineage>
        <taxon>Eukaryota</taxon>
        <taxon>Fungi</taxon>
        <taxon>Dikarya</taxon>
        <taxon>Ascomycota</taxon>
        <taxon>Pezizomycotina</taxon>
        <taxon>Eurotiomycetes</taxon>
        <taxon>Eurotiomycetidae</taxon>
        <taxon>Eurotiales</taxon>
        <taxon>Aspergillaceae</taxon>
        <taxon>Aspergillus</taxon>
        <taxon>Aspergillus subgen. Polypaecilum</taxon>
    </lineage>
</organism>
<feature type="transmembrane region" description="Helical" evidence="8">
    <location>
        <begin position="461"/>
        <end position="484"/>
    </location>
</feature>
<keyword evidence="4 8" id="KW-0812">Transmembrane</keyword>
<dbReference type="PANTHER" id="PTHR48022:SF2">
    <property type="entry name" value="PLASTIDIC GLUCOSE TRANSPORTER 4"/>
    <property type="match status" value="1"/>
</dbReference>
<feature type="transmembrane region" description="Helical" evidence="8">
    <location>
        <begin position="335"/>
        <end position="356"/>
    </location>
</feature>
<dbReference type="OrthoDB" id="8120565at2759"/>